<dbReference type="RefSeq" id="WP_324263621.1">
    <property type="nucleotide sequence ID" value="NZ_JAWLNX010000001.1"/>
</dbReference>
<sequence>MSGSGERCGRVLVDCGDMGLDAMTCHVEITHPHVLAAWRIAQRIGRSPHAPESAPQTA</sequence>
<evidence type="ECO:0000313" key="1">
    <source>
        <dbReference type="EMBL" id="MEB3366042.1"/>
    </source>
</evidence>
<dbReference type="EMBL" id="JAWLNX010000001">
    <property type="protein sequence ID" value="MEB3366042.1"/>
    <property type="molecule type" value="Genomic_DNA"/>
</dbReference>
<keyword evidence="2" id="KW-1185">Reference proteome</keyword>
<proteinExistence type="predicted"/>
<evidence type="ECO:0000313" key="2">
    <source>
        <dbReference type="Proteomes" id="UP001327093"/>
    </source>
</evidence>
<reference evidence="1 2" key="1">
    <citation type="submission" date="2023-10" db="EMBL/GenBank/DDBJ databases">
        <title>Saccharopolyspora sp. nov., isolated from mangrove soil.</title>
        <authorList>
            <person name="Lu Y."/>
            <person name="Liu W."/>
        </authorList>
    </citation>
    <scope>NUCLEOTIDE SEQUENCE [LARGE SCALE GENOMIC DNA]</scope>
    <source>
        <strain evidence="1 2">S2-29</strain>
    </source>
</reference>
<name>A0ABU6A3C7_9PSEU</name>
<comment type="caution">
    <text evidence="1">The sequence shown here is derived from an EMBL/GenBank/DDBJ whole genome shotgun (WGS) entry which is preliminary data.</text>
</comment>
<gene>
    <name evidence="1" type="ORF">R4I43_01370</name>
</gene>
<accession>A0ABU6A3C7</accession>
<protein>
    <submittedName>
        <fullName evidence="1">Uncharacterized protein</fullName>
    </submittedName>
</protein>
<organism evidence="1 2">
    <name type="scientific">Saccharopolyspora mangrovi</name>
    <dbReference type="NCBI Taxonomy" id="3082379"/>
    <lineage>
        <taxon>Bacteria</taxon>
        <taxon>Bacillati</taxon>
        <taxon>Actinomycetota</taxon>
        <taxon>Actinomycetes</taxon>
        <taxon>Pseudonocardiales</taxon>
        <taxon>Pseudonocardiaceae</taxon>
        <taxon>Saccharopolyspora</taxon>
    </lineage>
</organism>
<dbReference type="Proteomes" id="UP001327093">
    <property type="component" value="Unassembled WGS sequence"/>
</dbReference>